<evidence type="ECO:0000313" key="3">
    <source>
        <dbReference type="Proteomes" id="UP001144205"/>
    </source>
</evidence>
<dbReference type="SUPFAM" id="SSF54427">
    <property type="entry name" value="NTF2-like"/>
    <property type="match status" value="1"/>
</dbReference>
<evidence type="ECO:0000313" key="2">
    <source>
        <dbReference type="EMBL" id="GKY88260.1"/>
    </source>
</evidence>
<feature type="domain" description="DUF6841" evidence="1">
    <location>
        <begin position="5"/>
        <end position="118"/>
    </location>
</feature>
<dbReference type="RefSeq" id="WP_281842297.1">
    <property type="nucleotide sequence ID" value="NZ_BROH01000005.1"/>
</dbReference>
<name>A0ABQ5LTE0_9RHOB</name>
<dbReference type="InterPro" id="IPR049219">
    <property type="entry name" value="DUF6841"/>
</dbReference>
<organism evidence="2 3">
    <name type="scientific">Sinisalibacter aestuarii</name>
    <dbReference type="NCBI Taxonomy" id="2949426"/>
    <lineage>
        <taxon>Bacteria</taxon>
        <taxon>Pseudomonadati</taxon>
        <taxon>Pseudomonadota</taxon>
        <taxon>Alphaproteobacteria</taxon>
        <taxon>Rhodobacterales</taxon>
        <taxon>Roseobacteraceae</taxon>
        <taxon>Sinisalibacter</taxon>
    </lineage>
</organism>
<accession>A0ABQ5LTE0</accession>
<dbReference type="Proteomes" id="UP001144205">
    <property type="component" value="Unassembled WGS sequence"/>
</dbReference>
<dbReference type="Gene3D" id="3.10.450.50">
    <property type="match status" value="1"/>
</dbReference>
<sequence length="143" mass="16022">MEQAVAALFDRYERLFAQALAGEADMEDVAALYASDMIAAAPAGVMTARNDEALKQAMAQGYERYRAQGTRSMRVRQLRITQIDALHCLAHVGWRATYARSDLEETAIDFDVHYLVQLRDGEAKVFGWITGDEEAELKRHGVI</sequence>
<keyword evidence="3" id="KW-1185">Reference proteome</keyword>
<evidence type="ECO:0000259" key="1">
    <source>
        <dbReference type="Pfam" id="PF20795"/>
    </source>
</evidence>
<protein>
    <recommendedName>
        <fullName evidence="1">DUF6841 domain-containing protein</fullName>
    </recommendedName>
</protein>
<proteinExistence type="predicted"/>
<reference evidence="2" key="1">
    <citation type="journal article" date="2023" name="Int. J. Syst. Evol. Microbiol.">
        <title>Sinisalibacter aestuarii sp. nov., isolated from estuarine sediment of the Arakawa River.</title>
        <authorList>
            <person name="Arafat S.T."/>
            <person name="Hirano S."/>
            <person name="Sato A."/>
            <person name="Takeuchi K."/>
            <person name="Yasuda T."/>
            <person name="Terahara T."/>
            <person name="Hamada M."/>
            <person name="Kobayashi T."/>
        </authorList>
    </citation>
    <scope>NUCLEOTIDE SEQUENCE</scope>
    <source>
        <strain evidence="2">B-399</strain>
    </source>
</reference>
<comment type="caution">
    <text evidence="2">The sequence shown here is derived from an EMBL/GenBank/DDBJ whole genome shotgun (WGS) entry which is preliminary data.</text>
</comment>
<gene>
    <name evidence="2" type="ORF">STA1M1_21290</name>
</gene>
<dbReference type="Pfam" id="PF20795">
    <property type="entry name" value="DUF6841"/>
    <property type="match status" value="1"/>
</dbReference>
<dbReference type="InterPro" id="IPR032710">
    <property type="entry name" value="NTF2-like_dom_sf"/>
</dbReference>
<dbReference type="EMBL" id="BROH01000005">
    <property type="protein sequence ID" value="GKY88260.1"/>
    <property type="molecule type" value="Genomic_DNA"/>
</dbReference>